<dbReference type="GO" id="GO:0002949">
    <property type="term" value="P:tRNA threonylcarbamoyladenosine modification"/>
    <property type="evidence" value="ECO:0007669"/>
    <property type="project" value="InterPro"/>
</dbReference>
<organism evidence="12 13">
    <name type="scientific">Kytococcus sedentarius (strain ATCC 14392 / DSM 20547 / JCM 11482 / CCUG 33030 / NBRC 15357 / NCTC 11040 / CCM 314 / 541)</name>
    <name type="common">Micrococcus sedentarius</name>
    <dbReference type="NCBI Taxonomy" id="478801"/>
    <lineage>
        <taxon>Bacteria</taxon>
        <taxon>Bacillati</taxon>
        <taxon>Actinomycetota</taxon>
        <taxon>Actinomycetes</taxon>
        <taxon>Micrococcales</taxon>
        <taxon>Kytococcaceae</taxon>
        <taxon>Kytococcus</taxon>
    </lineage>
</organism>
<evidence type="ECO:0000256" key="5">
    <source>
        <dbReference type="ARBA" id="ARBA00022694"/>
    </source>
</evidence>
<evidence type="ECO:0000313" key="12">
    <source>
        <dbReference type="EMBL" id="ACV05803.1"/>
    </source>
</evidence>
<evidence type="ECO:0000256" key="1">
    <source>
        <dbReference type="ARBA" id="ARBA00004496"/>
    </source>
</evidence>
<dbReference type="EMBL" id="CP001686">
    <property type="protein sequence ID" value="ACV05803.1"/>
    <property type="molecule type" value="Genomic_DNA"/>
</dbReference>
<dbReference type="GO" id="GO:0005737">
    <property type="term" value="C:cytoplasm"/>
    <property type="evidence" value="ECO:0007669"/>
    <property type="project" value="UniProtKB-SubCell"/>
</dbReference>
<accession>C7NEX9</accession>
<evidence type="ECO:0000256" key="3">
    <source>
        <dbReference type="ARBA" id="ARBA00019010"/>
    </source>
</evidence>
<evidence type="ECO:0000313" key="13">
    <source>
        <dbReference type="Proteomes" id="UP000006666"/>
    </source>
</evidence>
<dbReference type="eggNOG" id="COG0802">
    <property type="taxonomic scope" value="Bacteria"/>
</dbReference>
<comment type="similarity">
    <text evidence="2">Belongs to the TsaE family.</text>
</comment>
<comment type="function">
    <text evidence="10">Required for the formation of a threonylcarbamoyl group on adenosine at position 37 (t(6)A37) in tRNAs that read codons beginning with adenine. Is involved in the transfer of the threonylcarbamoyl moiety of threonylcarbamoyl-AMP (TC-AMP) to the N6 group of A37, together with TsaD and TsaB. TsaE seems to play an indirect role in the t(6)A biosynthesis pathway, possibly in regulating the core enzymatic function of TsaD.</text>
</comment>
<evidence type="ECO:0000256" key="4">
    <source>
        <dbReference type="ARBA" id="ARBA00022490"/>
    </source>
</evidence>
<evidence type="ECO:0000256" key="11">
    <source>
        <dbReference type="ARBA" id="ARBA00032441"/>
    </source>
</evidence>
<keyword evidence="6" id="KW-0479">Metal-binding</keyword>
<proteinExistence type="inferred from homology"/>
<protein>
    <recommendedName>
        <fullName evidence="3">tRNA threonylcarbamoyladenosine biosynthesis protein TsaE</fullName>
    </recommendedName>
    <alternativeName>
        <fullName evidence="11">t(6)A37 threonylcarbamoyladenosine biosynthesis protein TsaE</fullName>
    </alternativeName>
</protein>
<evidence type="ECO:0000256" key="8">
    <source>
        <dbReference type="ARBA" id="ARBA00022840"/>
    </source>
</evidence>
<comment type="subcellular location">
    <subcellularLocation>
        <location evidence="1">Cytoplasm</location>
    </subcellularLocation>
</comment>
<dbReference type="GO" id="GO:0046872">
    <property type="term" value="F:metal ion binding"/>
    <property type="evidence" value="ECO:0007669"/>
    <property type="project" value="UniProtKB-KW"/>
</dbReference>
<dbReference type="Proteomes" id="UP000006666">
    <property type="component" value="Chromosome"/>
</dbReference>
<evidence type="ECO:0000256" key="2">
    <source>
        <dbReference type="ARBA" id="ARBA00007599"/>
    </source>
</evidence>
<evidence type="ECO:0000256" key="6">
    <source>
        <dbReference type="ARBA" id="ARBA00022723"/>
    </source>
</evidence>
<keyword evidence="8" id="KW-0067">ATP-binding</keyword>
<dbReference type="PANTHER" id="PTHR33540">
    <property type="entry name" value="TRNA THREONYLCARBAMOYLADENOSINE BIOSYNTHESIS PROTEIN TSAE"/>
    <property type="match status" value="1"/>
</dbReference>
<reference evidence="12 13" key="1">
    <citation type="journal article" date="2009" name="Stand. Genomic Sci.">
        <title>Complete genome sequence of Kytococcus sedentarius type strain (541).</title>
        <authorList>
            <person name="Sims D."/>
            <person name="Brettin T."/>
            <person name="Detter J.C."/>
            <person name="Han C."/>
            <person name="Lapidus A."/>
            <person name="Copeland A."/>
            <person name="Glavina Del Rio T."/>
            <person name="Nolan M."/>
            <person name="Chen F."/>
            <person name="Lucas S."/>
            <person name="Tice H."/>
            <person name="Cheng J.F."/>
            <person name="Bruce D."/>
            <person name="Goodwin L."/>
            <person name="Pitluck S."/>
            <person name="Ovchinnikova G."/>
            <person name="Pati A."/>
            <person name="Ivanova N."/>
            <person name="Mavrommatis K."/>
            <person name="Chen A."/>
            <person name="Palaniappan K."/>
            <person name="D'haeseleer P."/>
            <person name="Chain P."/>
            <person name="Bristow J."/>
            <person name="Eisen J.A."/>
            <person name="Markowitz V."/>
            <person name="Hugenholtz P."/>
            <person name="Schneider S."/>
            <person name="Goker M."/>
            <person name="Pukall R."/>
            <person name="Kyrpides N.C."/>
            <person name="Klenk H.P."/>
        </authorList>
    </citation>
    <scope>NUCLEOTIDE SEQUENCE [LARGE SCALE GENOMIC DNA]</scope>
    <source>
        <strain evidence="13">ATCC 14392 / DSM 20547 / JCM 11482 / CCUG 33030 / NBRC 15357 / NCTC 11040 / CCM 314 / 541</strain>
    </source>
</reference>
<dbReference type="NCBIfam" id="TIGR00150">
    <property type="entry name" value="T6A_YjeE"/>
    <property type="match status" value="1"/>
</dbReference>
<dbReference type="SUPFAM" id="SSF52540">
    <property type="entry name" value="P-loop containing nucleoside triphosphate hydrolases"/>
    <property type="match status" value="1"/>
</dbReference>
<evidence type="ECO:0000256" key="9">
    <source>
        <dbReference type="ARBA" id="ARBA00022842"/>
    </source>
</evidence>
<dbReference type="GO" id="GO:0005524">
    <property type="term" value="F:ATP binding"/>
    <property type="evidence" value="ECO:0007669"/>
    <property type="project" value="UniProtKB-KW"/>
</dbReference>
<keyword evidence="13" id="KW-1185">Reference proteome</keyword>
<dbReference type="Gene3D" id="3.40.50.300">
    <property type="entry name" value="P-loop containing nucleotide triphosphate hydrolases"/>
    <property type="match status" value="1"/>
</dbReference>
<dbReference type="STRING" id="478801.Ksed_07470"/>
<dbReference type="HOGENOM" id="CLU_087829_1_0_11"/>
<dbReference type="Pfam" id="PF02367">
    <property type="entry name" value="TsaE"/>
    <property type="match status" value="1"/>
</dbReference>
<dbReference type="PANTHER" id="PTHR33540:SF2">
    <property type="entry name" value="TRNA THREONYLCARBAMOYLADENOSINE BIOSYNTHESIS PROTEIN TSAE"/>
    <property type="match status" value="1"/>
</dbReference>
<name>C7NEX9_KYTSD</name>
<evidence type="ECO:0000256" key="10">
    <source>
        <dbReference type="ARBA" id="ARBA00024908"/>
    </source>
</evidence>
<keyword evidence="5" id="KW-0819">tRNA processing</keyword>
<dbReference type="InterPro" id="IPR003442">
    <property type="entry name" value="T6A_TsaE"/>
</dbReference>
<sequence>MTTVTAATAGATGELGRRLGEWVRAGDVLVLTGELGAGKTTLTRGLGEGLGVRGEVTSPTFVISRVHPSTTGGPALVHVDAYRLGSRAEVDDIDLETDLADAVLVAEWGAGLVEQLTDRWLEVTVRRATGHDAQEADQATREIEVAAVGEWEPAAERLSALSNLLRRELP</sequence>
<dbReference type="InterPro" id="IPR027417">
    <property type="entry name" value="P-loop_NTPase"/>
</dbReference>
<keyword evidence="7" id="KW-0547">Nucleotide-binding</keyword>
<dbReference type="KEGG" id="kse:Ksed_07470"/>
<dbReference type="RefSeq" id="WP_012802218.1">
    <property type="nucleotide sequence ID" value="NC_013169.1"/>
</dbReference>
<keyword evidence="4" id="KW-0963">Cytoplasm</keyword>
<dbReference type="AlphaFoldDB" id="C7NEX9"/>
<keyword evidence="9" id="KW-0460">Magnesium</keyword>
<gene>
    <name evidence="12" type="ordered locus">Ksed_07470</name>
</gene>
<evidence type="ECO:0000256" key="7">
    <source>
        <dbReference type="ARBA" id="ARBA00022741"/>
    </source>
</evidence>